<feature type="non-terminal residue" evidence="2">
    <location>
        <position position="148"/>
    </location>
</feature>
<evidence type="ECO:0000313" key="3">
    <source>
        <dbReference type="Proteomes" id="UP001165082"/>
    </source>
</evidence>
<proteinExistence type="predicted"/>
<gene>
    <name evidence="2" type="ORF">TrRE_jg8676</name>
</gene>
<protein>
    <submittedName>
        <fullName evidence="2">Uncharacterized protein</fullName>
    </submittedName>
</protein>
<feature type="signal peptide" evidence="1">
    <location>
        <begin position="1"/>
        <end position="19"/>
    </location>
</feature>
<reference evidence="2" key="1">
    <citation type="submission" date="2022-07" db="EMBL/GenBank/DDBJ databases">
        <title>Genome analysis of Parmales, a sister group of diatoms, reveals the evolutionary specialization of diatoms from phago-mixotrophs to photoautotrophs.</title>
        <authorList>
            <person name="Ban H."/>
            <person name="Sato S."/>
            <person name="Yoshikawa S."/>
            <person name="Kazumasa Y."/>
            <person name="Nakamura Y."/>
            <person name="Ichinomiya M."/>
            <person name="Saitoh K."/>
            <person name="Sato N."/>
            <person name="Blanc-Mathieu R."/>
            <person name="Endo H."/>
            <person name="Kuwata A."/>
            <person name="Ogata H."/>
        </authorList>
    </citation>
    <scope>NUCLEOTIDE SEQUENCE</scope>
</reference>
<feature type="chain" id="PRO_5040900498" evidence="1">
    <location>
        <begin position="20"/>
        <end position="148"/>
    </location>
</feature>
<evidence type="ECO:0000256" key="1">
    <source>
        <dbReference type="SAM" id="SignalP"/>
    </source>
</evidence>
<accession>A0A9W6ZCK6</accession>
<dbReference type="AlphaFoldDB" id="A0A9W6ZCK6"/>
<name>A0A9W6ZCK6_9STRA</name>
<dbReference type="EMBL" id="BRXZ01003166">
    <property type="protein sequence ID" value="GMH48832.1"/>
    <property type="molecule type" value="Genomic_DNA"/>
</dbReference>
<organism evidence="2 3">
    <name type="scientific">Triparma retinervis</name>
    <dbReference type="NCBI Taxonomy" id="2557542"/>
    <lineage>
        <taxon>Eukaryota</taxon>
        <taxon>Sar</taxon>
        <taxon>Stramenopiles</taxon>
        <taxon>Ochrophyta</taxon>
        <taxon>Bolidophyceae</taxon>
        <taxon>Parmales</taxon>
        <taxon>Triparmaceae</taxon>
        <taxon>Triparma</taxon>
    </lineage>
</organism>
<comment type="caution">
    <text evidence="2">The sequence shown here is derived from an EMBL/GenBank/DDBJ whole genome shotgun (WGS) entry which is preliminary data.</text>
</comment>
<dbReference type="Proteomes" id="UP001165082">
    <property type="component" value="Unassembled WGS sequence"/>
</dbReference>
<keyword evidence="3" id="KW-1185">Reference proteome</keyword>
<dbReference type="PROSITE" id="PS51257">
    <property type="entry name" value="PROKAR_LIPOPROTEIN"/>
    <property type="match status" value="1"/>
</dbReference>
<sequence length="148" mass="16229">MLSPTKSFALLLCFTLSSSLSCKSGYHQDLSDYTSTNSSGLYCYSYHFGSAGRGVPSGHCNYELMDVVACPPTGSCYRREEYRMQRKYEVFGGCCDGGECGGEVCGEVFCNTMKDDDTNHGANARWWMITLLVGALFFCKKCIDCVGG</sequence>
<evidence type="ECO:0000313" key="2">
    <source>
        <dbReference type="EMBL" id="GMH48832.1"/>
    </source>
</evidence>
<keyword evidence="1" id="KW-0732">Signal</keyword>